<evidence type="ECO:0000313" key="1">
    <source>
        <dbReference type="EMBL" id="WPB83114.1"/>
    </source>
</evidence>
<name>A0ABZ0PBP3_9PROT</name>
<evidence type="ECO:0000313" key="2">
    <source>
        <dbReference type="Proteomes" id="UP001305521"/>
    </source>
</evidence>
<sequence>MASWSIDKSGRFPQRLFLRAAEIDRDCERLVTAFLQERHGEVRFPLSTDDLTVLVEQHSSSLDQYADLSDEGDDVEGMTCFLPGQLPQILISAQLTEQANRQNRLRTTLAHELGHAFYHRAVFDHVFAAPPHMFEAARAEPRTVCKRDSMMGTTEFDWLEWQAGYVSGAILMPAQQVRRAVGDLLRDRGIHGAAVIGTPPAAEAERHIMASFQVSAEAAQVRLRKLGLLADSEGPPTLFG</sequence>
<proteinExistence type="predicted"/>
<dbReference type="RefSeq" id="WP_318647095.1">
    <property type="nucleotide sequence ID" value="NZ_CP137852.1"/>
</dbReference>
<protein>
    <submittedName>
        <fullName evidence="1">ImmA/IrrE family metallo-endopeptidase</fullName>
    </submittedName>
</protein>
<gene>
    <name evidence="1" type="ORF">R9Z33_13465</name>
</gene>
<dbReference type="EMBL" id="CP137852">
    <property type="protein sequence ID" value="WPB83114.1"/>
    <property type="molecule type" value="Genomic_DNA"/>
</dbReference>
<organism evidence="1 2">
    <name type="scientific">Sediminicoccus rosea</name>
    <dbReference type="NCBI Taxonomy" id="1225128"/>
    <lineage>
        <taxon>Bacteria</taxon>
        <taxon>Pseudomonadati</taxon>
        <taxon>Pseudomonadota</taxon>
        <taxon>Alphaproteobacteria</taxon>
        <taxon>Acetobacterales</taxon>
        <taxon>Roseomonadaceae</taxon>
        <taxon>Sediminicoccus</taxon>
    </lineage>
</organism>
<reference evidence="1 2" key="1">
    <citation type="submission" date="2023-11" db="EMBL/GenBank/DDBJ databases">
        <title>Arctic aerobic anoxygenic photoheterotroph Sediminicoccus rosea KRV36 adapts its photosynthesis to long days of polar summer.</title>
        <authorList>
            <person name="Tomasch J."/>
            <person name="Kopejtka K."/>
            <person name="Bily T."/>
            <person name="Gardiner A.T."/>
            <person name="Gardian Z."/>
            <person name="Shivaramu S."/>
            <person name="Koblizek M."/>
            <person name="Engelhardt F."/>
            <person name="Kaftan D."/>
        </authorList>
    </citation>
    <scope>NUCLEOTIDE SEQUENCE [LARGE SCALE GENOMIC DNA]</scope>
    <source>
        <strain evidence="1 2">R-30</strain>
    </source>
</reference>
<dbReference type="Proteomes" id="UP001305521">
    <property type="component" value="Chromosome"/>
</dbReference>
<accession>A0ABZ0PBP3</accession>
<keyword evidence="2" id="KW-1185">Reference proteome</keyword>